<feature type="region of interest" description="Disordered" evidence="1">
    <location>
        <begin position="62"/>
        <end position="85"/>
    </location>
</feature>
<organism evidence="2 3">
    <name type="scientific">Liquidambar formosana</name>
    <name type="common">Formosan gum</name>
    <dbReference type="NCBI Taxonomy" id="63359"/>
    <lineage>
        <taxon>Eukaryota</taxon>
        <taxon>Viridiplantae</taxon>
        <taxon>Streptophyta</taxon>
        <taxon>Embryophyta</taxon>
        <taxon>Tracheophyta</taxon>
        <taxon>Spermatophyta</taxon>
        <taxon>Magnoliopsida</taxon>
        <taxon>eudicotyledons</taxon>
        <taxon>Gunneridae</taxon>
        <taxon>Pentapetalae</taxon>
        <taxon>Saxifragales</taxon>
        <taxon>Altingiaceae</taxon>
        <taxon>Liquidambar</taxon>
    </lineage>
</organism>
<dbReference type="AlphaFoldDB" id="A0AAP0RHP1"/>
<keyword evidence="3" id="KW-1185">Reference proteome</keyword>
<evidence type="ECO:0000313" key="2">
    <source>
        <dbReference type="EMBL" id="KAK9278039.1"/>
    </source>
</evidence>
<dbReference type="EMBL" id="JBBPBK010000009">
    <property type="protein sequence ID" value="KAK9278039.1"/>
    <property type="molecule type" value="Genomic_DNA"/>
</dbReference>
<accession>A0AAP0RHP1</accession>
<sequence>MKTAFHNLKAQIKFGLLQAEDVFASLSIPLMRLVGLKNAEMIEEGRFTTIFMDAQSFQGCGRNGLGSETPSRSQSSVEDAHQNHQIRNLEEESYATKVAMAGKELREKQQLQLTQLVHLLRQIETQVNSSQNDILQTLAHHRLYLQKFFQGAISYISTTHRPTAEP</sequence>
<reference evidence="2 3" key="1">
    <citation type="journal article" date="2024" name="Plant J.">
        <title>Genome sequences and population genomics reveal climatic adaptation and genomic divergence between two closely related sweetgum species.</title>
        <authorList>
            <person name="Xu W.Q."/>
            <person name="Ren C.Q."/>
            <person name="Zhang X.Y."/>
            <person name="Comes H.P."/>
            <person name="Liu X.H."/>
            <person name="Li Y.G."/>
            <person name="Kettle C.J."/>
            <person name="Jalonen R."/>
            <person name="Gaisberger H."/>
            <person name="Ma Y.Z."/>
            <person name="Qiu Y.X."/>
        </authorList>
    </citation>
    <scope>NUCLEOTIDE SEQUENCE [LARGE SCALE GENOMIC DNA]</scope>
    <source>
        <strain evidence="2">Hangzhou</strain>
    </source>
</reference>
<feature type="compositionally biased region" description="Polar residues" evidence="1">
    <location>
        <begin position="66"/>
        <end position="77"/>
    </location>
</feature>
<evidence type="ECO:0000256" key="1">
    <source>
        <dbReference type="SAM" id="MobiDB-lite"/>
    </source>
</evidence>
<proteinExistence type="predicted"/>
<name>A0AAP0RHP1_LIQFO</name>
<protein>
    <submittedName>
        <fullName evidence="2">Uncharacterized protein</fullName>
    </submittedName>
</protein>
<comment type="caution">
    <text evidence="2">The sequence shown here is derived from an EMBL/GenBank/DDBJ whole genome shotgun (WGS) entry which is preliminary data.</text>
</comment>
<dbReference type="Proteomes" id="UP001415857">
    <property type="component" value="Unassembled WGS sequence"/>
</dbReference>
<gene>
    <name evidence="2" type="ORF">L1049_027596</name>
</gene>
<evidence type="ECO:0000313" key="3">
    <source>
        <dbReference type="Proteomes" id="UP001415857"/>
    </source>
</evidence>